<gene>
    <name evidence="4" type="ORF">C5167_040891</name>
</gene>
<feature type="domain" description="Peptidase A1" evidence="3">
    <location>
        <begin position="1"/>
        <end position="292"/>
    </location>
</feature>
<dbReference type="GO" id="GO:0004190">
    <property type="term" value="F:aspartic-type endopeptidase activity"/>
    <property type="evidence" value="ECO:0007669"/>
    <property type="project" value="InterPro"/>
</dbReference>
<feature type="chain" id="PRO_5021205601" description="Peptidase A1 domain-containing protein" evidence="2">
    <location>
        <begin position="24"/>
        <end position="297"/>
    </location>
</feature>
<protein>
    <recommendedName>
        <fullName evidence="3">Peptidase A1 domain-containing protein</fullName>
    </recommendedName>
</protein>
<evidence type="ECO:0000313" key="5">
    <source>
        <dbReference type="Proteomes" id="UP000316621"/>
    </source>
</evidence>
<dbReference type="PANTHER" id="PTHR47965">
    <property type="entry name" value="ASPARTYL PROTEASE-RELATED"/>
    <property type="match status" value="1"/>
</dbReference>
<dbReference type="InterPro" id="IPR032799">
    <property type="entry name" value="TAXi_C"/>
</dbReference>
<dbReference type="InterPro" id="IPR021109">
    <property type="entry name" value="Peptidase_aspartic_dom_sf"/>
</dbReference>
<dbReference type="Proteomes" id="UP000316621">
    <property type="component" value="Chromosome 1"/>
</dbReference>
<evidence type="ECO:0000313" key="4">
    <source>
        <dbReference type="EMBL" id="RZC47945.1"/>
    </source>
</evidence>
<evidence type="ECO:0000256" key="2">
    <source>
        <dbReference type="SAM" id="SignalP"/>
    </source>
</evidence>
<proteinExistence type="inferred from homology"/>
<dbReference type="InterPro" id="IPR001461">
    <property type="entry name" value="Aspartic_peptidase_A1"/>
</dbReference>
<dbReference type="EMBL" id="CM010715">
    <property type="protein sequence ID" value="RZC47945.1"/>
    <property type="molecule type" value="Genomic_DNA"/>
</dbReference>
<dbReference type="OMA" id="QAMNISA"/>
<keyword evidence="5" id="KW-1185">Reference proteome</keyword>
<dbReference type="PANTHER" id="PTHR47965:SF22">
    <property type="entry name" value="EUKARYOTIC ASPARTYL PROTEASE FAMILY PROTEIN"/>
    <property type="match status" value="1"/>
</dbReference>
<dbReference type="GO" id="GO:0006508">
    <property type="term" value="P:proteolysis"/>
    <property type="evidence" value="ECO:0007669"/>
    <property type="project" value="InterPro"/>
</dbReference>
<evidence type="ECO:0000256" key="1">
    <source>
        <dbReference type="ARBA" id="ARBA00007447"/>
    </source>
</evidence>
<accession>A0A4Y7IKF1</accession>
<feature type="signal peptide" evidence="2">
    <location>
        <begin position="1"/>
        <end position="23"/>
    </location>
</feature>
<dbReference type="Gramene" id="RZC47945">
    <property type="protein sequence ID" value="RZC47945"/>
    <property type="gene ID" value="C5167_040891"/>
</dbReference>
<dbReference type="Pfam" id="PF14541">
    <property type="entry name" value="TAXi_C"/>
    <property type="match status" value="1"/>
</dbReference>
<sequence length="297" mass="32046">MASYSSFFAILLLSFFFLSASGAQPPSSSRPSGLVFSVTIDPSTLQYLTKISLETVPINVVVDLGGAEGIAGLGRSGLSLASQLSAAFQLPQKFALDLSSPSGGSMYFGNGPYPDQQLAYTPLITNSCFPSDYFVDVKSMEIDNGNVTYDEGMLSIDNENGVGGTKFSTLVPYTTMETSIYKAFTSIYINRAQAMNISAVAPAWPFHACFSASTIQSRPDGLVVPKILFRLSNNVNWMISPGNALKLVKKDVYCLAFVDGGSKPKTSIVIGGHQMQYNIIEFDVARSRLGFRPRVQI</sequence>
<dbReference type="AlphaFoldDB" id="A0A4Y7IKF1"/>
<keyword evidence="2" id="KW-0732">Signal</keyword>
<reference evidence="4 5" key="1">
    <citation type="journal article" date="2018" name="Science">
        <title>The opium poppy genome and morphinan production.</title>
        <authorList>
            <person name="Guo L."/>
            <person name="Winzer T."/>
            <person name="Yang X."/>
            <person name="Li Y."/>
            <person name="Ning Z."/>
            <person name="He Z."/>
            <person name="Teodor R."/>
            <person name="Lu Y."/>
            <person name="Bowser T.A."/>
            <person name="Graham I.A."/>
            <person name="Ye K."/>
        </authorList>
    </citation>
    <scope>NUCLEOTIDE SEQUENCE [LARGE SCALE GENOMIC DNA]</scope>
    <source>
        <strain evidence="5">cv. HN1</strain>
        <tissue evidence="4">Leaves</tissue>
    </source>
</reference>
<evidence type="ECO:0000259" key="3">
    <source>
        <dbReference type="PROSITE" id="PS51767"/>
    </source>
</evidence>
<name>A0A4Y7IKF1_PAPSO</name>
<dbReference type="PROSITE" id="PS51767">
    <property type="entry name" value="PEPTIDASE_A1"/>
    <property type="match status" value="1"/>
</dbReference>
<comment type="similarity">
    <text evidence="1">Belongs to the peptidase A1 family.</text>
</comment>
<dbReference type="InterPro" id="IPR033121">
    <property type="entry name" value="PEPTIDASE_A1"/>
</dbReference>
<dbReference type="Pfam" id="PF14543">
    <property type="entry name" value="TAXi_N"/>
    <property type="match status" value="1"/>
</dbReference>
<organism evidence="4 5">
    <name type="scientific">Papaver somniferum</name>
    <name type="common">Opium poppy</name>
    <dbReference type="NCBI Taxonomy" id="3469"/>
    <lineage>
        <taxon>Eukaryota</taxon>
        <taxon>Viridiplantae</taxon>
        <taxon>Streptophyta</taxon>
        <taxon>Embryophyta</taxon>
        <taxon>Tracheophyta</taxon>
        <taxon>Spermatophyta</taxon>
        <taxon>Magnoliopsida</taxon>
        <taxon>Ranunculales</taxon>
        <taxon>Papaveraceae</taxon>
        <taxon>Papaveroideae</taxon>
        <taxon>Papaver</taxon>
    </lineage>
</organism>
<dbReference type="Gene3D" id="2.40.70.10">
    <property type="entry name" value="Acid Proteases"/>
    <property type="match status" value="2"/>
</dbReference>
<dbReference type="InterPro" id="IPR032861">
    <property type="entry name" value="TAXi_N"/>
</dbReference>
<dbReference type="SUPFAM" id="SSF50630">
    <property type="entry name" value="Acid proteases"/>
    <property type="match status" value="1"/>
</dbReference>